<proteinExistence type="predicted"/>
<dbReference type="GO" id="GO:0006355">
    <property type="term" value="P:regulation of DNA-templated transcription"/>
    <property type="evidence" value="ECO:0007669"/>
    <property type="project" value="InterPro"/>
</dbReference>
<keyword evidence="3" id="KW-1185">Reference proteome</keyword>
<dbReference type="RefSeq" id="WP_139184413.1">
    <property type="nucleotide sequence ID" value="NZ_FNFL01000003.1"/>
</dbReference>
<dbReference type="InterPro" id="IPR010981">
    <property type="entry name" value="SinR/SinI_dimer_dom"/>
</dbReference>
<feature type="domain" description="Sin" evidence="1">
    <location>
        <begin position="1"/>
        <end position="36"/>
    </location>
</feature>
<dbReference type="InterPro" id="IPR036281">
    <property type="entry name" value="SinR/SinI_dimer_dom_sf"/>
</dbReference>
<dbReference type="AlphaFoldDB" id="A0A1G9A0K8"/>
<organism evidence="2 3">
    <name type="scientific">Sediminibacillus albus</name>
    <dbReference type="NCBI Taxonomy" id="407036"/>
    <lineage>
        <taxon>Bacteria</taxon>
        <taxon>Bacillati</taxon>
        <taxon>Bacillota</taxon>
        <taxon>Bacilli</taxon>
        <taxon>Bacillales</taxon>
        <taxon>Bacillaceae</taxon>
        <taxon>Sediminibacillus</taxon>
    </lineage>
</organism>
<dbReference type="PROSITE" id="PS51500">
    <property type="entry name" value="SIN"/>
    <property type="match status" value="1"/>
</dbReference>
<name>A0A1G9A0K8_9BACI</name>
<dbReference type="GO" id="GO:0046983">
    <property type="term" value="F:protein dimerization activity"/>
    <property type="evidence" value="ECO:0007669"/>
    <property type="project" value="InterPro"/>
</dbReference>
<sequence>MNAYKKLDQEWVELMEEAKELGIGMEELKLFLSNQSHIQTSIKYYTLLMELEESRGKL</sequence>
<evidence type="ECO:0000259" key="1">
    <source>
        <dbReference type="PROSITE" id="PS51500"/>
    </source>
</evidence>
<dbReference type="EMBL" id="FNFL01000003">
    <property type="protein sequence ID" value="SDK20737.1"/>
    <property type="molecule type" value="Genomic_DNA"/>
</dbReference>
<dbReference type="Pfam" id="PF08671">
    <property type="entry name" value="SinI"/>
    <property type="match status" value="1"/>
</dbReference>
<evidence type="ECO:0000313" key="2">
    <source>
        <dbReference type="EMBL" id="SDK20737.1"/>
    </source>
</evidence>
<reference evidence="2 3" key="1">
    <citation type="submission" date="2016-10" db="EMBL/GenBank/DDBJ databases">
        <authorList>
            <person name="de Groot N.N."/>
        </authorList>
    </citation>
    <scope>NUCLEOTIDE SEQUENCE [LARGE SCALE GENOMIC DNA]</scope>
    <source>
        <strain evidence="2 3">CGMCC 1.6502</strain>
    </source>
</reference>
<gene>
    <name evidence="2" type="ORF">SAMN05216243_2328</name>
</gene>
<accession>A0A1G9A0K8</accession>
<evidence type="ECO:0000313" key="3">
    <source>
        <dbReference type="Proteomes" id="UP000198694"/>
    </source>
</evidence>
<dbReference type="OrthoDB" id="2473599at2"/>
<dbReference type="Proteomes" id="UP000198694">
    <property type="component" value="Unassembled WGS sequence"/>
</dbReference>
<dbReference type="SUPFAM" id="SSF47406">
    <property type="entry name" value="SinR repressor dimerisation domain-like"/>
    <property type="match status" value="1"/>
</dbReference>
<protein>
    <submittedName>
        <fullName evidence="2">Anti-repressor SinI</fullName>
    </submittedName>
</protein>